<dbReference type="AlphaFoldDB" id="A0A0S3T5X9"/>
<evidence type="ECO:0000313" key="2">
    <source>
        <dbReference type="EMBL" id="BAU00262.1"/>
    </source>
</evidence>
<keyword evidence="3" id="KW-1185">Reference proteome</keyword>
<proteinExistence type="predicted"/>
<organism evidence="2 3">
    <name type="scientific">Vigna angularis var. angularis</name>
    <dbReference type="NCBI Taxonomy" id="157739"/>
    <lineage>
        <taxon>Eukaryota</taxon>
        <taxon>Viridiplantae</taxon>
        <taxon>Streptophyta</taxon>
        <taxon>Embryophyta</taxon>
        <taxon>Tracheophyta</taxon>
        <taxon>Spermatophyta</taxon>
        <taxon>Magnoliopsida</taxon>
        <taxon>eudicotyledons</taxon>
        <taxon>Gunneridae</taxon>
        <taxon>Pentapetalae</taxon>
        <taxon>rosids</taxon>
        <taxon>fabids</taxon>
        <taxon>Fabales</taxon>
        <taxon>Fabaceae</taxon>
        <taxon>Papilionoideae</taxon>
        <taxon>50 kb inversion clade</taxon>
        <taxon>NPAAA clade</taxon>
        <taxon>indigoferoid/millettioid clade</taxon>
        <taxon>Phaseoleae</taxon>
        <taxon>Vigna</taxon>
    </lineage>
</organism>
<sequence>MHPGWIPELRPAEREVRAMLATVLVQCASYSSWSSSSSTLEPEREPQHSVPPRVPELSVLVQGESSREQPQVQYSPELAPAASSLGSQQEGWLPGG</sequence>
<evidence type="ECO:0000313" key="3">
    <source>
        <dbReference type="Proteomes" id="UP000291084"/>
    </source>
</evidence>
<reference evidence="2 3" key="1">
    <citation type="journal article" date="2015" name="Sci. Rep.">
        <title>The power of single molecule real-time sequencing technology in the de novo assembly of a eukaryotic genome.</title>
        <authorList>
            <person name="Sakai H."/>
            <person name="Naito K."/>
            <person name="Ogiso-Tanaka E."/>
            <person name="Takahashi Y."/>
            <person name="Iseki K."/>
            <person name="Muto C."/>
            <person name="Satou K."/>
            <person name="Teruya K."/>
            <person name="Shiroma A."/>
            <person name="Shimoji M."/>
            <person name="Hirano T."/>
            <person name="Itoh T."/>
            <person name="Kaga A."/>
            <person name="Tomooka N."/>
        </authorList>
    </citation>
    <scope>NUCLEOTIDE SEQUENCE [LARGE SCALE GENOMIC DNA]</scope>
    <source>
        <strain evidence="3">cv. Shumari</strain>
    </source>
</reference>
<evidence type="ECO:0000256" key="1">
    <source>
        <dbReference type="SAM" id="MobiDB-lite"/>
    </source>
</evidence>
<protein>
    <submittedName>
        <fullName evidence="2">Uncharacterized protein</fullName>
    </submittedName>
</protein>
<accession>A0A0S3T5X9</accession>
<name>A0A0S3T5X9_PHAAN</name>
<dbReference type="EMBL" id="AP015043">
    <property type="protein sequence ID" value="BAU00262.1"/>
    <property type="molecule type" value="Genomic_DNA"/>
</dbReference>
<feature type="region of interest" description="Disordered" evidence="1">
    <location>
        <begin position="34"/>
        <end position="96"/>
    </location>
</feature>
<dbReference type="Proteomes" id="UP000291084">
    <property type="component" value="Chromosome 10"/>
</dbReference>
<gene>
    <name evidence="2" type="primary">Vigan.10G183900</name>
    <name evidence="2" type="ORF">VIGAN_10183900</name>
</gene>